<dbReference type="SUPFAM" id="SSF48576">
    <property type="entry name" value="Terpenoid synthases"/>
    <property type="match status" value="1"/>
</dbReference>
<accession>A0A3G9G6V0</accession>
<evidence type="ECO:0000313" key="2">
    <source>
        <dbReference type="Proteomes" id="UP000278756"/>
    </source>
</evidence>
<reference evidence="2" key="1">
    <citation type="journal article" date="2017" name="Biotechnol. Biofuels">
        <title>Evaluation of environmental bacterial communities as a factor affecting the growth of duckweed Lemna minor.</title>
        <authorList>
            <person name="Ishizawa H."/>
            <person name="Kuroda M."/>
            <person name="Morikawa M."/>
            <person name="Ike M."/>
        </authorList>
    </citation>
    <scope>NUCLEOTIDE SEQUENCE [LARGE SCALE GENOMIC DNA]</scope>
    <source>
        <strain evidence="2">M6</strain>
    </source>
</reference>
<dbReference type="InterPro" id="IPR008949">
    <property type="entry name" value="Isoprenoid_synthase_dom_sf"/>
</dbReference>
<dbReference type="OrthoDB" id="9814909at2"/>
<dbReference type="InterPro" id="IPR002060">
    <property type="entry name" value="Squ/phyt_synthse"/>
</dbReference>
<reference evidence="2" key="2">
    <citation type="journal article" date="2017" name="Plant Physiol. Biochem.">
        <title>Differential oxidative and antioxidative response of duckweed Lemna minor toward plant growth promoting/inhibiting bacteria.</title>
        <authorList>
            <person name="Ishizawa H."/>
            <person name="Kuroda M."/>
            <person name="Morikawa M."/>
            <person name="Ike M."/>
        </authorList>
    </citation>
    <scope>NUCLEOTIDE SEQUENCE [LARGE SCALE GENOMIC DNA]</scope>
    <source>
        <strain evidence="2">M6</strain>
    </source>
</reference>
<dbReference type="Pfam" id="PF00494">
    <property type="entry name" value="SQS_PSY"/>
    <property type="match status" value="1"/>
</dbReference>
<proteinExistence type="predicted"/>
<name>A0A3G9G6V0_9CAUL</name>
<evidence type="ECO:0008006" key="3">
    <source>
        <dbReference type="Google" id="ProtNLM"/>
    </source>
</evidence>
<organism evidence="1 2">
    <name type="scientific">Asticcacaulis excentricus</name>
    <dbReference type="NCBI Taxonomy" id="78587"/>
    <lineage>
        <taxon>Bacteria</taxon>
        <taxon>Pseudomonadati</taxon>
        <taxon>Pseudomonadota</taxon>
        <taxon>Alphaproteobacteria</taxon>
        <taxon>Caulobacterales</taxon>
        <taxon>Caulobacteraceae</taxon>
        <taxon>Asticcacaulis</taxon>
    </lineage>
</organism>
<evidence type="ECO:0000313" key="1">
    <source>
        <dbReference type="EMBL" id="BBF79969.1"/>
    </source>
</evidence>
<dbReference type="RefSeq" id="WP_126420157.1">
    <property type="nucleotide sequence ID" value="NZ_AP018827.1"/>
</dbReference>
<dbReference type="Gene3D" id="1.10.600.10">
    <property type="entry name" value="Farnesyl Diphosphate Synthase"/>
    <property type="match status" value="1"/>
</dbReference>
<dbReference type="EMBL" id="AP018827">
    <property type="protein sequence ID" value="BBF79969.1"/>
    <property type="molecule type" value="Genomic_DNA"/>
</dbReference>
<protein>
    <recommendedName>
        <fullName evidence="3">Phytoene synthase</fullName>
    </recommendedName>
</protein>
<dbReference type="Proteomes" id="UP000278756">
    <property type="component" value="Chromosome 1"/>
</dbReference>
<sequence>MSDSPILPEDETVPRDEVVRLSAQFIEDAQKRADVLALLAFAQVLRDVPARVSEPLLGDIRYTWWVEALEEIRDGRKVRYHPLSAALAGVAERHALDMQALVDAIEPHRLQLDGRLSLREALSVADKGQAVVLAQAAKVLAPTADTASLLIPARFQTLATLKVAGRLNAEEAGAEEGRHLYRDARQGMKRVPSALLPLVLPTAVAAHLWQGRVRSALTVRLKLLWAFVTGRI</sequence>
<gene>
    <name evidence="1" type="ORF">EM6_0546</name>
</gene>
<dbReference type="AlphaFoldDB" id="A0A3G9G6V0"/>